<keyword evidence="2" id="KW-0805">Transcription regulation</keyword>
<evidence type="ECO:0000313" key="8">
    <source>
        <dbReference type="EMBL" id="GAA4722005.1"/>
    </source>
</evidence>
<dbReference type="Pfam" id="PF08281">
    <property type="entry name" value="Sigma70_r4_2"/>
    <property type="match status" value="1"/>
</dbReference>
<name>A0ABP8Y6H3_9MICO</name>
<evidence type="ECO:0000313" key="9">
    <source>
        <dbReference type="Proteomes" id="UP001500556"/>
    </source>
</evidence>
<dbReference type="InterPro" id="IPR013325">
    <property type="entry name" value="RNA_pol_sigma_r2"/>
</dbReference>
<dbReference type="SUPFAM" id="SSF88659">
    <property type="entry name" value="Sigma3 and sigma4 domains of RNA polymerase sigma factors"/>
    <property type="match status" value="1"/>
</dbReference>
<keyword evidence="4" id="KW-0804">Transcription</keyword>
<dbReference type="NCBIfam" id="TIGR02937">
    <property type="entry name" value="sigma70-ECF"/>
    <property type="match status" value="1"/>
</dbReference>
<feature type="domain" description="RNA polymerase sigma-70 region 2" evidence="6">
    <location>
        <begin position="23"/>
        <end position="90"/>
    </location>
</feature>
<dbReference type="InterPro" id="IPR007627">
    <property type="entry name" value="RNA_pol_sigma70_r2"/>
</dbReference>
<feature type="domain" description="RNA polymerase sigma factor 70 region 4 type 2" evidence="7">
    <location>
        <begin position="122"/>
        <end position="174"/>
    </location>
</feature>
<organism evidence="8 9">
    <name type="scientific">Pedococcus ginsenosidimutans</name>
    <dbReference type="NCBI Taxonomy" id="490570"/>
    <lineage>
        <taxon>Bacteria</taxon>
        <taxon>Bacillati</taxon>
        <taxon>Actinomycetota</taxon>
        <taxon>Actinomycetes</taxon>
        <taxon>Micrococcales</taxon>
        <taxon>Intrasporangiaceae</taxon>
        <taxon>Pedococcus</taxon>
    </lineage>
</organism>
<dbReference type="PANTHER" id="PTHR43133">
    <property type="entry name" value="RNA POLYMERASE ECF-TYPE SIGMA FACTO"/>
    <property type="match status" value="1"/>
</dbReference>
<evidence type="ECO:0000259" key="7">
    <source>
        <dbReference type="Pfam" id="PF08281"/>
    </source>
</evidence>
<dbReference type="InterPro" id="IPR013324">
    <property type="entry name" value="RNA_pol_sigma_r3/r4-like"/>
</dbReference>
<keyword evidence="3" id="KW-0731">Sigma factor</keyword>
<dbReference type="CDD" id="cd06171">
    <property type="entry name" value="Sigma70_r4"/>
    <property type="match status" value="1"/>
</dbReference>
<dbReference type="InterPro" id="IPR013249">
    <property type="entry name" value="RNA_pol_sigma70_r4_t2"/>
</dbReference>
<evidence type="ECO:0000256" key="1">
    <source>
        <dbReference type="ARBA" id="ARBA00010641"/>
    </source>
</evidence>
<dbReference type="Pfam" id="PF04542">
    <property type="entry name" value="Sigma70_r2"/>
    <property type="match status" value="1"/>
</dbReference>
<dbReference type="Gene3D" id="1.10.10.10">
    <property type="entry name" value="Winged helix-like DNA-binding domain superfamily/Winged helix DNA-binding domain"/>
    <property type="match status" value="1"/>
</dbReference>
<dbReference type="EMBL" id="BAABLO010000005">
    <property type="protein sequence ID" value="GAA4722005.1"/>
    <property type="molecule type" value="Genomic_DNA"/>
</dbReference>
<dbReference type="SUPFAM" id="SSF88946">
    <property type="entry name" value="Sigma2 domain of RNA polymerase sigma factors"/>
    <property type="match status" value="1"/>
</dbReference>
<comment type="similarity">
    <text evidence="1">Belongs to the sigma-70 factor family. ECF subfamily.</text>
</comment>
<gene>
    <name evidence="8" type="ORF">GCM10025782_19840</name>
</gene>
<reference evidence="9" key="1">
    <citation type="journal article" date="2019" name="Int. J. Syst. Evol. Microbiol.">
        <title>The Global Catalogue of Microorganisms (GCM) 10K type strain sequencing project: providing services to taxonomists for standard genome sequencing and annotation.</title>
        <authorList>
            <consortium name="The Broad Institute Genomics Platform"/>
            <consortium name="The Broad Institute Genome Sequencing Center for Infectious Disease"/>
            <person name="Wu L."/>
            <person name="Ma J."/>
        </authorList>
    </citation>
    <scope>NUCLEOTIDE SEQUENCE [LARGE SCALE GENOMIC DNA]</scope>
    <source>
        <strain evidence="9">JCM 18961</strain>
    </source>
</reference>
<dbReference type="NCBIfam" id="NF007228">
    <property type="entry name" value="PRK09646.1"/>
    <property type="match status" value="1"/>
</dbReference>
<evidence type="ECO:0000256" key="3">
    <source>
        <dbReference type="ARBA" id="ARBA00023082"/>
    </source>
</evidence>
<keyword evidence="9" id="KW-1185">Reference proteome</keyword>
<comment type="caution">
    <text evidence="8">The sequence shown here is derived from an EMBL/GenBank/DDBJ whole genome shotgun (WGS) entry which is preliminary data.</text>
</comment>
<protein>
    <submittedName>
        <fullName evidence="8">Sigma-70 family RNA polymerase sigma factor</fullName>
    </submittedName>
</protein>
<dbReference type="InterPro" id="IPR036388">
    <property type="entry name" value="WH-like_DNA-bd_sf"/>
</dbReference>
<proteinExistence type="inferred from homology"/>
<evidence type="ECO:0000256" key="4">
    <source>
        <dbReference type="ARBA" id="ARBA00023163"/>
    </source>
</evidence>
<evidence type="ECO:0000256" key="2">
    <source>
        <dbReference type="ARBA" id="ARBA00023015"/>
    </source>
</evidence>
<accession>A0ABP8Y6H3</accession>
<dbReference type="Gene3D" id="1.10.1740.10">
    <property type="match status" value="1"/>
</dbReference>
<evidence type="ECO:0000259" key="6">
    <source>
        <dbReference type="Pfam" id="PF04542"/>
    </source>
</evidence>
<sequence>MAPDLSELLRACALGDESAFARLYDAVSSRVYGLVLRVVRDPAQSEEVAQEALLDIWRTSARFDPERGSAVSWMLTIAHRKAVDRVRSAQASTDRDSSYGSRHQERSYDQTVETVERRLDAQRVRNAMDVLTDTQRKAVELAYFGGYTHTEVASLLGVPLGTAKTRIRDGLIRLRDTLGVQQ</sequence>
<dbReference type="InterPro" id="IPR014284">
    <property type="entry name" value="RNA_pol_sigma-70_dom"/>
</dbReference>
<dbReference type="Proteomes" id="UP001500556">
    <property type="component" value="Unassembled WGS sequence"/>
</dbReference>
<feature type="region of interest" description="Disordered" evidence="5">
    <location>
        <begin position="86"/>
        <end position="112"/>
    </location>
</feature>
<dbReference type="PANTHER" id="PTHR43133:SF66">
    <property type="entry name" value="ECF RNA POLYMERASE SIGMA FACTOR SIGK"/>
    <property type="match status" value="1"/>
</dbReference>
<evidence type="ECO:0000256" key="5">
    <source>
        <dbReference type="SAM" id="MobiDB-lite"/>
    </source>
</evidence>
<dbReference type="InterPro" id="IPR039425">
    <property type="entry name" value="RNA_pol_sigma-70-like"/>
</dbReference>